<gene>
    <name evidence="5" type="ORF">KR76_26825</name>
</gene>
<dbReference type="eggNOG" id="COG2207">
    <property type="taxonomic scope" value="Bacteria"/>
</dbReference>
<evidence type="ECO:0000256" key="2">
    <source>
        <dbReference type="ARBA" id="ARBA00023125"/>
    </source>
</evidence>
<sequence>MTRWTPDGPLDLTEAAHLRDARGFSPSLRRYAPPAALADVVRRFWVPVWSLPDGEVSVQRVLQYPVCQVVVGPDGGQLVGPHSGLSTQELAGRGWVVGAMMQPAAGLALAGGPVVALTNERRDLADIAALDGAGLVAAVGAALGAEPAAVERQQEACALVAEALAALLPADDEGRLVNAVVEYVEGDREVQRVGQVCAKFDLGERALQRLLRRRIGLSPKWLIQRRRLHDAADLLRAGASVDLARVAADLGYADQAHFTRDFRAVTGLTPGEFSAEPAGPDRG</sequence>
<dbReference type="GO" id="GO:0043565">
    <property type="term" value="F:sequence-specific DNA binding"/>
    <property type="evidence" value="ECO:0007669"/>
    <property type="project" value="InterPro"/>
</dbReference>
<dbReference type="Pfam" id="PF12833">
    <property type="entry name" value="HTH_18"/>
    <property type="match status" value="1"/>
</dbReference>
<dbReference type="SUPFAM" id="SSF46689">
    <property type="entry name" value="Homeodomain-like"/>
    <property type="match status" value="1"/>
</dbReference>
<dbReference type="PROSITE" id="PS01124">
    <property type="entry name" value="HTH_ARAC_FAMILY_2"/>
    <property type="match status" value="1"/>
</dbReference>
<proteinExistence type="predicted"/>
<feature type="domain" description="HTH araC/xylS-type" evidence="4">
    <location>
        <begin position="178"/>
        <end position="276"/>
    </location>
</feature>
<organism evidence="5 6">
    <name type="scientific">Nocardioides simplex</name>
    <name type="common">Arthrobacter simplex</name>
    <dbReference type="NCBI Taxonomy" id="2045"/>
    <lineage>
        <taxon>Bacteria</taxon>
        <taxon>Bacillati</taxon>
        <taxon>Actinomycetota</taxon>
        <taxon>Actinomycetes</taxon>
        <taxon>Propionibacteriales</taxon>
        <taxon>Nocardioidaceae</taxon>
        <taxon>Pimelobacter</taxon>
    </lineage>
</organism>
<dbReference type="EMBL" id="CP009896">
    <property type="protein sequence ID" value="AIY19484.1"/>
    <property type="molecule type" value="Genomic_DNA"/>
</dbReference>
<dbReference type="Proteomes" id="UP000030300">
    <property type="component" value="Chromosome"/>
</dbReference>
<keyword evidence="1" id="KW-0805">Transcription regulation</keyword>
<dbReference type="InterPro" id="IPR050204">
    <property type="entry name" value="AraC_XylS_family_regulators"/>
</dbReference>
<evidence type="ECO:0000313" key="6">
    <source>
        <dbReference type="Proteomes" id="UP000030300"/>
    </source>
</evidence>
<dbReference type="SMART" id="SM00342">
    <property type="entry name" value="HTH_ARAC"/>
    <property type="match status" value="1"/>
</dbReference>
<dbReference type="RefSeq" id="WP_038682728.1">
    <property type="nucleotide sequence ID" value="NZ_BJMC01000020.1"/>
</dbReference>
<keyword evidence="6" id="KW-1185">Reference proteome</keyword>
<dbReference type="Gene3D" id="1.10.10.60">
    <property type="entry name" value="Homeodomain-like"/>
    <property type="match status" value="1"/>
</dbReference>
<accession>A0A0A1DQ66</accession>
<protein>
    <submittedName>
        <fullName evidence="5">Transcriptional regulator, AraC family</fullName>
    </submittedName>
</protein>
<dbReference type="InterPro" id="IPR009057">
    <property type="entry name" value="Homeodomain-like_sf"/>
</dbReference>
<evidence type="ECO:0000256" key="3">
    <source>
        <dbReference type="ARBA" id="ARBA00023163"/>
    </source>
</evidence>
<dbReference type="GeneID" id="96612354"/>
<keyword evidence="3" id="KW-0804">Transcription</keyword>
<dbReference type="InterPro" id="IPR018060">
    <property type="entry name" value="HTH_AraC"/>
</dbReference>
<dbReference type="InterPro" id="IPR018062">
    <property type="entry name" value="HTH_AraC-typ_CS"/>
</dbReference>
<dbReference type="STRING" id="2045.KR76_26825"/>
<dbReference type="KEGG" id="psim:KR76_26825"/>
<evidence type="ECO:0000259" key="4">
    <source>
        <dbReference type="PROSITE" id="PS01124"/>
    </source>
</evidence>
<reference evidence="5 6" key="1">
    <citation type="journal article" date="2015" name="Genome Announc.">
        <title>Complete Genome Sequence of Steroid-Transforming Nocardioides simplex VKM Ac-2033D.</title>
        <authorList>
            <person name="Shtratnikova V.Y."/>
            <person name="Schelkunov M.I."/>
            <person name="Pekov Y.A."/>
            <person name="Fokina V.V."/>
            <person name="Logacheva M.D."/>
            <person name="Sokolov S.L."/>
            <person name="Bragin E.Y."/>
            <person name="Ashapkin V.V."/>
            <person name="Donova M.V."/>
        </authorList>
    </citation>
    <scope>NUCLEOTIDE SEQUENCE [LARGE SCALE GENOMIC DNA]</scope>
    <source>
        <strain evidence="5 6">VKM Ac-2033D</strain>
    </source>
</reference>
<dbReference type="InterPro" id="IPR046532">
    <property type="entry name" value="DUF6597"/>
</dbReference>
<keyword evidence="2" id="KW-0238">DNA-binding</keyword>
<dbReference type="PANTHER" id="PTHR46796">
    <property type="entry name" value="HTH-TYPE TRANSCRIPTIONAL ACTIVATOR RHAS-RELATED"/>
    <property type="match status" value="1"/>
</dbReference>
<dbReference type="AlphaFoldDB" id="A0A0A1DQ66"/>
<dbReference type="HOGENOM" id="CLU_066193_5_0_11"/>
<evidence type="ECO:0000256" key="1">
    <source>
        <dbReference type="ARBA" id="ARBA00023015"/>
    </source>
</evidence>
<evidence type="ECO:0000313" key="5">
    <source>
        <dbReference type="EMBL" id="AIY19484.1"/>
    </source>
</evidence>
<dbReference type="PROSITE" id="PS00041">
    <property type="entry name" value="HTH_ARAC_FAMILY_1"/>
    <property type="match status" value="1"/>
</dbReference>
<dbReference type="GO" id="GO:0003700">
    <property type="term" value="F:DNA-binding transcription factor activity"/>
    <property type="evidence" value="ECO:0007669"/>
    <property type="project" value="InterPro"/>
</dbReference>
<name>A0A0A1DQ66_NOCSI</name>
<dbReference type="OrthoDB" id="2559672at2"/>
<dbReference type="Pfam" id="PF20240">
    <property type="entry name" value="DUF6597"/>
    <property type="match status" value="1"/>
</dbReference>
<dbReference type="PANTHER" id="PTHR46796:SF15">
    <property type="entry name" value="BLL1074 PROTEIN"/>
    <property type="match status" value="1"/>
</dbReference>